<keyword evidence="2" id="KW-0472">Membrane</keyword>
<dbReference type="InterPro" id="IPR007060">
    <property type="entry name" value="FtsL/DivIC"/>
</dbReference>
<keyword evidence="4" id="KW-1185">Reference proteome</keyword>
<feature type="transmembrane region" description="Helical" evidence="2">
    <location>
        <begin position="6"/>
        <end position="27"/>
    </location>
</feature>
<dbReference type="EMBL" id="UHIC01000001">
    <property type="protein sequence ID" value="SUO95355.1"/>
    <property type="molecule type" value="Genomic_DNA"/>
</dbReference>
<evidence type="ECO:0000313" key="4">
    <source>
        <dbReference type="Proteomes" id="UP000254601"/>
    </source>
</evidence>
<feature type="region of interest" description="Disordered" evidence="1">
    <location>
        <begin position="139"/>
        <end position="158"/>
    </location>
</feature>
<evidence type="ECO:0000313" key="3">
    <source>
        <dbReference type="EMBL" id="SUO95355.1"/>
    </source>
</evidence>
<dbReference type="Pfam" id="PF04977">
    <property type="entry name" value="DivIC"/>
    <property type="match status" value="1"/>
</dbReference>
<evidence type="ECO:0000256" key="2">
    <source>
        <dbReference type="SAM" id="Phobius"/>
    </source>
</evidence>
<keyword evidence="3" id="KW-0131">Cell cycle</keyword>
<keyword evidence="2" id="KW-0812">Transmembrane</keyword>
<reference evidence="3 4" key="1">
    <citation type="submission" date="2018-06" db="EMBL/GenBank/DDBJ databases">
        <authorList>
            <consortium name="Pathogen Informatics"/>
            <person name="Doyle S."/>
        </authorList>
    </citation>
    <scope>NUCLEOTIDE SEQUENCE [LARGE SCALE GENOMIC DNA]</scope>
    <source>
        <strain evidence="3 4">NCTC13337</strain>
    </source>
</reference>
<dbReference type="OrthoDB" id="7061211at2"/>
<dbReference type="AlphaFoldDB" id="A0A380MS18"/>
<gene>
    <name evidence="3" type="ORF">NCTC13337_01254</name>
</gene>
<proteinExistence type="predicted"/>
<dbReference type="GO" id="GO:0051301">
    <property type="term" value="P:cell division"/>
    <property type="evidence" value="ECO:0007669"/>
    <property type="project" value="UniProtKB-KW"/>
</dbReference>
<protein>
    <submittedName>
        <fullName evidence="3">Cell division protein FtsB</fullName>
    </submittedName>
</protein>
<keyword evidence="3" id="KW-0132">Cell division</keyword>
<keyword evidence="2" id="KW-1133">Transmembrane helix</keyword>
<dbReference type="RefSeq" id="WP_072577568.1">
    <property type="nucleotide sequence ID" value="NZ_LWHB01000207.1"/>
</dbReference>
<name>A0A380MS18_9GAMM</name>
<sequence>MLNKRLLPYGILIAIAIALGAFNYYLWQLQAGKKQLITGLQSQVILHQKENKLLTERNLSKSKEVETLRSPDSYYLYEEKAREEYGMIGEDETFFVLMRDETKTLPNIPDLENKSDEKDTLAIPQSAQDNVITLESIVEPPSVSPAIDAPPLQLESLE</sequence>
<organism evidence="3 4">
    <name type="scientific">Suttonella ornithocola</name>
    <dbReference type="NCBI Taxonomy" id="279832"/>
    <lineage>
        <taxon>Bacteria</taxon>
        <taxon>Pseudomonadati</taxon>
        <taxon>Pseudomonadota</taxon>
        <taxon>Gammaproteobacteria</taxon>
        <taxon>Cardiobacteriales</taxon>
        <taxon>Cardiobacteriaceae</taxon>
        <taxon>Suttonella</taxon>
    </lineage>
</organism>
<accession>A0A380MS18</accession>
<dbReference type="Proteomes" id="UP000254601">
    <property type="component" value="Unassembled WGS sequence"/>
</dbReference>
<evidence type="ECO:0000256" key="1">
    <source>
        <dbReference type="SAM" id="MobiDB-lite"/>
    </source>
</evidence>